<evidence type="ECO:0000313" key="1">
    <source>
        <dbReference type="EMBL" id="WDR03481.1"/>
    </source>
</evidence>
<organism evidence="1 2">
    <name type="scientific">Devosia algicola</name>
    <dbReference type="NCBI Taxonomy" id="3026418"/>
    <lineage>
        <taxon>Bacteria</taxon>
        <taxon>Pseudomonadati</taxon>
        <taxon>Pseudomonadota</taxon>
        <taxon>Alphaproteobacteria</taxon>
        <taxon>Hyphomicrobiales</taxon>
        <taxon>Devosiaceae</taxon>
        <taxon>Devosia</taxon>
    </lineage>
</organism>
<reference evidence="1 2" key="1">
    <citation type="submission" date="2023-02" db="EMBL/GenBank/DDBJ databases">
        <title>Devosia algicola sp. nov., isolated from the phycosphere of marine algae.</title>
        <authorList>
            <person name="Kim J.M."/>
            <person name="Lee J.K."/>
            <person name="Choi B.J."/>
            <person name="Bayburt H."/>
            <person name="Jeon C.O."/>
        </authorList>
    </citation>
    <scope>NUCLEOTIDE SEQUENCE [LARGE SCALE GENOMIC DNA]</scope>
    <source>
        <strain evidence="1 2">G20-9</strain>
    </source>
</reference>
<dbReference type="EMBL" id="CP118246">
    <property type="protein sequence ID" value="WDR03481.1"/>
    <property type="molecule type" value="Genomic_DNA"/>
</dbReference>
<dbReference type="GO" id="GO:0016301">
    <property type="term" value="F:kinase activity"/>
    <property type="evidence" value="ECO:0007669"/>
    <property type="project" value="UniProtKB-KW"/>
</dbReference>
<keyword evidence="1" id="KW-0808">Transferase</keyword>
<keyword evidence="1" id="KW-0418">Kinase</keyword>
<dbReference type="Proteomes" id="UP001220530">
    <property type="component" value="Chromosome"/>
</dbReference>
<accession>A0ABY7YQE7</accession>
<gene>
    <name evidence="1" type="ORF">PSQ19_05110</name>
</gene>
<dbReference type="InterPro" id="IPR036953">
    <property type="entry name" value="GreA/GreB_C_sf"/>
</dbReference>
<evidence type="ECO:0000313" key="2">
    <source>
        <dbReference type="Proteomes" id="UP001220530"/>
    </source>
</evidence>
<keyword evidence="2" id="KW-1185">Reference proteome</keyword>
<dbReference type="Gene3D" id="3.10.50.30">
    <property type="entry name" value="Transcription elongation factor, GreA/GreB, C-terminal domain"/>
    <property type="match status" value="1"/>
</dbReference>
<dbReference type="RefSeq" id="WP_282219875.1">
    <property type="nucleotide sequence ID" value="NZ_CP118246.1"/>
</dbReference>
<protein>
    <submittedName>
        <fullName evidence="1">Nucleoside-diphosphate kinase</fullName>
    </submittedName>
</protein>
<name>A0ABY7YQE7_9HYPH</name>
<sequence>MTYHLPVILTSNDFAVLETMSQQWTEPFAGAADILRRKLSAATVMFPADIPSDIVTLNSRVRFGIGTMQVDERVLVRGPAEEIYGMTMLLTSPRGLALIGAAVGQTVAAVRRDGSVEQLHVEAVPYQPEQKRASAPIQFVPRHELAKPKWVASPYGGTDDPGPSAA</sequence>
<proteinExistence type="predicted"/>